<dbReference type="InterPro" id="IPR029069">
    <property type="entry name" value="HotDog_dom_sf"/>
</dbReference>
<gene>
    <name evidence="2" type="ORF">DM813_27865</name>
</gene>
<dbReference type="AlphaFoldDB" id="A0A443ZEX6"/>
<name>A0A443ZEX6_9PSED</name>
<dbReference type="PANTHER" id="PTHR43841">
    <property type="entry name" value="3-HYDROXYACYL-THIOESTER DEHYDRATASE HTDX-RELATED"/>
    <property type="match status" value="1"/>
</dbReference>
<feature type="domain" description="MaoC-like" evidence="1">
    <location>
        <begin position="25"/>
        <end position="111"/>
    </location>
</feature>
<reference evidence="2 3" key="1">
    <citation type="submission" date="2018-06" db="EMBL/GenBank/DDBJ databases">
        <title>Bacteria isolated from soil of Wuhan.</title>
        <authorList>
            <person name="Wei X."/>
            <person name="Chunhua H."/>
        </authorList>
    </citation>
    <scope>NUCLEOTIDE SEQUENCE [LARGE SCALE GENOMIC DNA]</scope>
    <source>
        <strain evidence="3">xwS2</strain>
    </source>
</reference>
<protein>
    <submittedName>
        <fullName evidence="2">Dehydratase</fullName>
    </submittedName>
</protein>
<accession>A0A443ZEX6</accession>
<dbReference type="PANTHER" id="PTHR43841:SF3">
    <property type="entry name" value="(3R)-HYDROXYACYL-ACP DEHYDRATASE SUBUNIT HADB"/>
    <property type="match status" value="1"/>
</dbReference>
<dbReference type="Gene3D" id="3.10.129.10">
    <property type="entry name" value="Hotdog Thioesterase"/>
    <property type="match status" value="1"/>
</dbReference>
<organism evidence="2 3">
    <name type="scientific">Pseudomonas alkylphenolica</name>
    <dbReference type="NCBI Taxonomy" id="237609"/>
    <lineage>
        <taxon>Bacteria</taxon>
        <taxon>Pseudomonadati</taxon>
        <taxon>Pseudomonadota</taxon>
        <taxon>Gammaproteobacteria</taxon>
        <taxon>Pseudomonadales</taxon>
        <taxon>Pseudomonadaceae</taxon>
        <taxon>Pseudomonas</taxon>
    </lineage>
</organism>
<evidence type="ECO:0000313" key="3">
    <source>
        <dbReference type="Proteomes" id="UP000288983"/>
    </source>
</evidence>
<dbReference type="InterPro" id="IPR002539">
    <property type="entry name" value="MaoC-like_dom"/>
</dbReference>
<dbReference type="Proteomes" id="UP000288983">
    <property type="component" value="Unassembled WGS sequence"/>
</dbReference>
<dbReference type="RefSeq" id="WP_128326600.1">
    <property type="nucleotide sequence ID" value="NZ_QJRG01000050.1"/>
</dbReference>
<sequence length="144" mass="16014">MTHTPTRALQYSDVHVGTELPLLRLRPVNRTMLALYAGASGDHNQIHIDIDFARKARVPDVFAHGMLSAAYLGRLLTSWVPQTQIRSFSMRFVGITQIGHIPHLTGRVTEKFEADGEQRVRLQIQCANQYGEPKVVGEAVVALA</sequence>
<evidence type="ECO:0000259" key="1">
    <source>
        <dbReference type="Pfam" id="PF01575"/>
    </source>
</evidence>
<dbReference type="Pfam" id="PF01575">
    <property type="entry name" value="MaoC_dehydratas"/>
    <property type="match status" value="1"/>
</dbReference>
<dbReference type="EMBL" id="QJRG01000050">
    <property type="protein sequence ID" value="RWU17181.1"/>
    <property type="molecule type" value="Genomic_DNA"/>
</dbReference>
<dbReference type="OrthoDB" id="9774179at2"/>
<proteinExistence type="predicted"/>
<comment type="caution">
    <text evidence="2">The sequence shown here is derived from an EMBL/GenBank/DDBJ whole genome shotgun (WGS) entry which is preliminary data.</text>
</comment>
<evidence type="ECO:0000313" key="2">
    <source>
        <dbReference type="EMBL" id="RWU17181.1"/>
    </source>
</evidence>
<dbReference type="CDD" id="cd03453">
    <property type="entry name" value="SAV4209_like"/>
    <property type="match status" value="1"/>
</dbReference>
<dbReference type="SUPFAM" id="SSF54637">
    <property type="entry name" value="Thioesterase/thiol ester dehydrase-isomerase"/>
    <property type="match status" value="1"/>
</dbReference>